<protein>
    <recommendedName>
        <fullName evidence="3">DUF6535 domain-containing protein</fullName>
    </recommendedName>
</protein>
<organism evidence="4 5">
    <name type="scientific">Moniliophthora roreri</name>
    <name type="common">Frosty pod rot fungus</name>
    <name type="synonym">Monilia roreri</name>
    <dbReference type="NCBI Taxonomy" id="221103"/>
    <lineage>
        <taxon>Eukaryota</taxon>
        <taxon>Fungi</taxon>
        <taxon>Dikarya</taxon>
        <taxon>Basidiomycota</taxon>
        <taxon>Agaricomycotina</taxon>
        <taxon>Agaricomycetes</taxon>
        <taxon>Agaricomycetidae</taxon>
        <taxon>Agaricales</taxon>
        <taxon>Marasmiineae</taxon>
        <taxon>Marasmiaceae</taxon>
        <taxon>Moniliophthora</taxon>
    </lineage>
</organism>
<sequence>MPLKHYFKRIISSLERQLERAWASLIHWSEGPYFQYDSSQTFIQALTEDIGEGARRSVRYLVSNRRRAQRAEGRDPSNFIMKNLHTDSLYTAEDVMIQDNWSIHLELLKHGAELEGALSQSPSSLSALEDYGEKGNVVVESMRSESIVTESGKLPRHAVVLGNVLFCVEHHYTQHPALRVSTPATISVTGGIQMQDHEPSAAPIPDKQYTIQQSWETLLKMVDKYDEDMVKNWKEDIDTLLVFAGLFSAVVTAFAIESYQWLSEDPEDTSVVLLTQISQQLRDPNVNVTRPDSETFHPDASSVLINCFWFLSLILALMSGLLALLCKQWLREHTRDTHTRTAAEALALRQLRRDSLEKWRVPQLVATTPILLEIALLLFFAGLLDLAWTRNLAVFVVCMVAVGLGAGFYIITTLLPLITNIYADICQKSDMILPFRFVCPYKSPQAWAVYRFSCMILRQLPFLGSYLYRRGLNWWMAVKPPRDWSFSDMRVLTTFDVNPAPLDLKVYELRALDWATGMFQDSPSMVPHFKNIFPSLSLYPSVVMTGVLNYWTLAMWEEFKKEDVQEELSDMYKFQETRRQGLGWYTTVSRSPSIPDPILHSKEGMQMLAFHQYWFHLVENINVEAICDLNDSISRFQKEGHPKTIGLRFFVPFSVVSKLWAHSKYEIRQESLSLIQLYKNSWSAYPGPEEDGDERLAFAAVLIRHLKQDYGGHRSILLTSTLGQDFIRFIHDGIIQNRLYQHPKWESDSHKRDMLIDEWIAATRDIDRLASIPSTAAPAQSSIEIVHHIPNENAIPGQENSGSIEMNQLGTRPPDP</sequence>
<evidence type="ECO:0000313" key="4">
    <source>
        <dbReference type="EMBL" id="KTB28209.1"/>
    </source>
</evidence>
<evidence type="ECO:0000313" key="5">
    <source>
        <dbReference type="Proteomes" id="UP000054988"/>
    </source>
</evidence>
<feature type="transmembrane region" description="Helical" evidence="2">
    <location>
        <begin position="303"/>
        <end position="325"/>
    </location>
</feature>
<feature type="domain" description="DUF6535" evidence="3">
    <location>
        <begin position="215"/>
        <end position="389"/>
    </location>
</feature>
<dbReference type="Proteomes" id="UP000054988">
    <property type="component" value="Unassembled WGS sequence"/>
</dbReference>
<feature type="transmembrane region" description="Helical" evidence="2">
    <location>
        <begin position="361"/>
        <end position="380"/>
    </location>
</feature>
<name>A0A0W0EVX7_MONRR</name>
<feature type="compositionally biased region" description="Polar residues" evidence="1">
    <location>
        <begin position="798"/>
        <end position="810"/>
    </location>
</feature>
<accession>A0A0W0EVX7</accession>
<gene>
    <name evidence="4" type="ORF">WG66_19213</name>
</gene>
<dbReference type="AlphaFoldDB" id="A0A0W0EVX7"/>
<feature type="transmembrane region" description="Helical" evidence="2">
    <location>
        <begin position="392"/>
        <end position="418"/>
    </location>
</feature>
<proteinExistence type="predicted"/>
<dbReference type="InterPro" id="IPR045338">
    <property type="entry name" value="DUF6535"/>
</dbReference>
<keyword evidence="2" id="KW-0812">Transmembrane</keyword>
<keyword evidence="2" id="KW-1133">Transmembrane helix</keyword>
<evidence type="ECO:0000259" key="3">
    <source>
        <dbReference type="Pfam" id="PF20153"/>
    </source>
</evidence>
<keyword evidence="2" id="KW-0472">Membrane</keyword>
<dbReference type="eggNOG" id="ENOG502SN69">
    <property type="taxonomic scope" value="Eukaryota"/>
</dbReference>
<dbReference type="EMBL" id="LATX01002494">
    <property type="protein sequence ID" value="KTB28209.1"/>
    <property type="molecule type" value="Genomic_DNA"/>
</dbReference>
<evidence type="ECO:0000256" key="2">
    <source>
        <dbReference type="SAM" id="Phobius"/>
    </source>
</evidence>
<feature type="transmembrane region" description="Helical" evidence="2">
    <location>
        <begin position="239"/>
        <end position="256"/>
    </location>
</feature>
<feature type="region of interest" description="Disordered" evidence="1">
    <location>
        <begin position="793"/>
        <end position="816"/>
    </location>
</feature>
<comment type="caution">
    <text evidence="4">The sequence shown here is derived from an EMBL/GenBank/DDBJ whole genome shotgun (WGS) entry which is preliminary data.</text>
</comment>
<reference evidence="4 5" key="1">
    <citation type="submission" date="2015-12" db="EMBL/GenBank/DDBJ databases">
        <title>Draft genome sequence of Moniliophthora roreri, the causal agent of frosty pod rot of cacao.</title>
        <authorList>
            <person name="Aime M.C."/>
            <person name="Diaz-Valderrama J.R."/>
            <person name="Kijpornyongpan T."/>
            <person name="Phillips-Mora W."/>
        </authorList>
    </citation>
    <scope>NUCLEOTIDE SEQUENCE [LARGE SCALE GENOMIC DNA]</scope>
    <source>
        <strain evidence="4 5">MCA 2952</strain>
    </source>
</reference>
<dbReference type="Pfam" id="PF20153">
    <property type="entry name" value="DUF6535"/>
    <property type="match status" value="1"/>
</dbReference>
<evidence type="ECO:0000256" key="1">
    <source>
        <dbReference type="SAM" id="MobiDB-lite"/>
    </source>
</evidence>